<accession>A0A8J8P4R4</accession>
<feature type="compositionally biased region" description="Polar residues" evidence="2">
    <location>
        <begin position="468"/>
        <end position="481"/>
    </location>
</feature>
<dbReference type="AlphaFoldDB" id="A0A8J8P4R4"/>
<gene>
    <name evidence="3" type="ORF">FGO68_gene16893</name>
</gene>
<evidence type="ECO:0000256" key="2">
    <source>
        <dbReference type="SAM" id="MobiDB-lite"/>
    </source>
</evidence>
<dbReference type="EMBL" id="RRYP01001417">
    <property type="protein sequence ID" value="TNV85979.1"/>
    <property type="molecule type" value="Genomic_DNA"/>
</dbReference>
<reference evidence="3" key="1">
    <citation type="submission" date="2019-06" db="EMBL/GenBank/DDBJ databases">
        <authorList>
            <person name="Zheng W."/>
        </authorList>
    </citation>
    <scope>NUCLEOTIDE SEQUENCE</scope>
    <source>
        <strain evidence="3">QDHG01</strain>
    </source>
</reference>
<organism evidence="3 4">
    <name type="scientific">Halteria grandinella</name>
    <dbReference type="NCBI Taxonomy" id="5974"/>
    <lineage>
        <taxon>Eukaryota</taxon>
        <taxon>Sar</taxon>
        <taxon>Alveolata</taxon>
        <taxon>Ciliophora</taxon>
        <taxon>Intramacronucleata</taxon>
        <taxon>Spirotrichea</taxon>
        <taxon>Stichotrichia</taxon>
        <taxon>Sporadotrichida</taxon>
        <taxon>Halteriidae</taxon>
        <taxon>Halteria</taxon>
    </lineage>
</organism>
<name>A0A8J8P4R4_HALGN</name>
<evidence type="ECO:0000313" key="3">
    <source>
        <dbReference type="EMBL" id="TNV85979.1"/>
    </source>
</evidence>
<sequence length="1150" mass="132370">MQVKEGEEREANIKRMHQTMMQALDCNQDEGGDSIFETRIRASSRSGSISENDRLKTKLEEQRVEHELQLTELRSLLKTREQEVLLMEERCSKMIQEDQQRHKESTSQMVKDFEDKTANLNYEHQVEFSNIEIKFSEELTQKSHMISKLKKKLEQQLDQFNDELKGKLKEQEQMHQNEIQQYQIRDLQLKAKQAEKYEELKVERDRNLLEANQLKEQIKSQQEMLQLEKGQLRKQFAMQLDHLKDELIQAEYERNQLAKQLECQRLNSIDFPVTKSYMSSNQAPLTLSNLGFNKLGSNGPQETKCEIQEKPSSQQLVSSTELKLFKSCQLMVDQASHMQCCHCAQILPTTHFYDHLFEEGSQCLGMKHERQMTLDKNSYPNEFTLCYDQDASQNIVNLGSAQGLNRFNGQQLSVNQSVSMSKDFLKQSKKQIPPYPQLHGRQKSFGLVNDGELANSKADQQRAHQRNDSIFNRSRQSSQGSNIGGYLFQKHQKVMSFESSLDNIQQAPANQTTSFRLEENSQIEYPNNKEGRSYFMNDTQNDFVNYNYGVTQGDDSVIREPINNSLNPYQPMQRIEKCFNDEEDIGFEGNKSTYLRPSRNREMSQLGNSRSVSNVLQRDSDLQISTASKMIEGNNHAFTVETLHREATIDTQDVIHGFEREEKATQVVKQKLQLPKLKIQEAIRLQNQVHPSSCRLASTIKGLKKEMSSALQEDKENILPKMANIEPFSLTQRQENLKALTKAPFTARNKSSNRYNNLLESSISVTSSNNFGTLRDDLINESELESDAKQPHYDTRQKNHQQISFLPLQYELNVHPQLGESQEYTDGYGDEDLSPSQNSQSLLSDEDGYDALTPLPQLYQKQTYAPIEIAENYEDYNEEHEDNEDLPSDLISPSYFYSNDQHVHLLRSNSELLATNREHRQFISKMKSLDQLSNSEEQQPELAASSRQGFILQDYLDEFRLKQSEMLLPEAGQLSNRHHLGTHGSIKPHLMTNQQIKFDQFQTFSARLNREWSQNDCGNQKSACTGFLSGTRDAGSSKQLTGLWSLQQNMNSSIPRESCPSPLNEHEVGEKPLSLNNTKYVSKGREQPNTFEYNINKVKPCMTQFTSQVLKGGIAQPKLIQALPQSQLRLSRRKSSPTLGNKCVQIPDQR</sequence>
<feature type="region of interest" description="Disordered" evidence="2">
    <location>
        <begin position="455"/>
        <end position="483"/>
    </location>
</feature>
<keyword evidence="1" id="KW-0175">Coiled coil</keyword>
<evidence type="ECO:0000256" key="1">
    <source>
        <dbReference type="SAM" id="Coils"/>
    </source>
</evidence>
<protein>
    <submittedName>
        <fullName evidence="3">Uncharacterized protein</fullName>
    </submittedName>
</protein>
<comment type="caution">
    <text evidence="3">The sequence shown here is derived from an EMBL/GenBank/DDBJ whole genome shotgun (WGS) entry which is preliminary data.</text>
</comment>
<feature type="region of interest" description="Disordered" evidence="2">
    <location>
        <begin position="1128"/>
        <end position="1150"/>
    </location>
</feature>
<feature type="region of interest" description="Disordered" evidence="2">
    <location>
        <begin position="820"/>
        <end position="851"/>
    </location>
</feature>
<dbReference type="Proteomes" id="UP000785679">
    <property type="component" value="Unassembled WGS sequence"/>
</dbReference>
<feature type="compositionally biased region" description="Low complexity" evidence="2">
    <location>
        <begin position="834"/>
        <end position="843"/>
    </location>
</feature>
<proteinExistence type="predicted"/>
<keyword evidence="4" id="KW-1185">Reference proteome</keyword>
<evidence type="ECO:0000313" key="4">
    <source>
        <dbReference type="Proteomes" id="UP000785679"/>
    </source>
</evidence>
<feature type="coiled-coil region" evidence="1">
    <location>
        <begin position="143"/>
        <end position="260"/>
    </location>
</feature>